<feature type="domain" description="Fervidolysin-like N-terminal prodomain" evidence="6">
    <location>
        <begin position="187"/>
        <end position="261"/>
    </location>
</feature>
<dbReference type="PANTHER" id="PTHR42884:SF14">
    <property type="entry name" value="NEUROENDOCRINE CONVERTASE 1"/>
    <property type="match status" value="1"/>
</dbReference>
<dbReference type="GO" id="GO:0004252">
    <property type="term" value="F:serine-type endopeptidase activity"/>
    <property type="evidence" value="ECO:0007669"/>
    <property type="project" value="UniProtKB-UniRule"/>
</dbReference>
<dbReference type="Proteomes" id="UP000515971">
    <property type="component" value="Chromosome"/>
</dbReference>
<feature type="active site" description="Charge relay system" evidence="4">
    <location>
        <position position="647"/>
    </location>
</feature>
<keyword evidence="2 4" id="KW-0378">Hydrolase</keyword>
<dbReference type="SUPFAM" id="SSF52743">
    <property type="entry name" value="Subtilisin-like"/>
    <property type="match status" value="1"/>
</dbReference>
<dbReference type="Gene3D" id="3.40.50.200">
    <property type="entry name" value="Peptidase S8/S53 domain"/>
    <property type="match status" value="1"/>
</dbReference>
<dbReference type="RefSeq" id="WP_187538036.1">
    <property type="nucleotide sequence ID" value="NZ_BAABJT010000001.1"/>
</dbReference>
<keyword evidence="3 4" id="KW-0720">Serine protease</keyword>
<sequence>MATQDKMLSARLVVDVVDVNGEPLKAAKVEFRGDNSKGAAARFAREGHSYVAEIRTPLRGEVRVTSEGYEEQARDVGLTSGENRELFVLGPRGSRYYFREKVRMPVEAPRNLFALTLSQRARRDASKVNELLRSLKIKPQRASELAERSGTFLFEVPVTNARAMLARLSEHPAIEHVGAVVSLREGGNFSHLTQDVIVRFNGPRLRDVQRIAESLGFSVTREIVYAPHSYVLRWQKPATLEILDAIERLAKRPDVEWAEPSLVVTPELDAITPTDFLWAGLWDRQLIGLPDAWQNLQDAGLEPFGDPNILLAVWDSGTQTAAGIPTNADFTGNLSNGQPKVLAAFDFINMVANNDSPWSDHGSGVAGVSAAMANNPSPVAGQTYGLVGSAPNVQVMLCAGTASTDLYVADQYIWMAGFDPQSPVAGFPATPPLRGADVITCSLTPGAGAALSGIARAALDFVTTFGRGGKGTMCFFSTGNANQNNVIARPYGAYEKCFGIAAISYANDGVTEVRAPYSGWGQIAFCSPSQDQSPTVHNPPTGFMPWAASHAGLGNLISFPQASTTISSASVAGANTLTFVTIVGFAVNDVIHVGPIGALGSEPARITAVDGATNQVTLASALLNAHAAGDLIQTGPANHKNNFGGTSSATPLCAGVAALVLSANPDLTYIEARQVMRDTAIKLDLANTDPTGQWLDASGNPSVTSGQPAVRSQWYGYGRVDAEAAVQAAIDYGMTRDLVIRDNLSDVGIVATSGAFWNSPDIWCRTTAPAMDPGALPASYGAAGPHQTPVRGQPNWIYARVHNNGTTASLDAWVRLSITHFPGLEFTYPESFQPTNGPGDPLPVPVTPGTYFIGEAKVAGVPPGGEQVVVIEWPAALIPPSTVASGTVTWHPCLLAEIAPHDGPAATGNHVWDDNNLAQKNITIVGPDSASDFEMAVIVGNEANRADLLYVDIFRGKLPPSVELYVDLMDPRLFRQLRSIHAPHDRPEPQVEDGDVMVRPSLRPSRLLERAGWRIGRKNGRNVLLLLPRPQVRIPIYAGAGRLVPIIVGASGGGRSPTGRYEIVIMQRQPNGEVSGSASILVDGRQLRTKKRKG</sequence>
<protein>
    <submittedName>
        <fullName evidence="7">S8 family serine peptidase</fullName>
    </submittedName>
</protein>
<feature type="domain" description="Peptidase S8/S53" evidence="5">
    <location>
        <begin position="308"/>
        <end position="718"/>
    </location>
</feature>
<gene>
    <name evidence="7" type="ORF">H9L13_00250</name>
</gene>
<dbReference type="EMBL" id="CP060718">
    <property type="protein sequence ID" value="QNN67447.1"/>
    <property type="molecule type" value="Genomic_DNA"/>
</dbReference>
<comment type="similarity">
    <text evidence="4">Belongs to the peptidase S8 family.</text>
</comment>
<dbReference type="AlphaFoldDB" id="A0A7G9SHX2"/>
<evidence type="ECO:0000259" key="6">
    <source>
        <dbReference type="Pfam" id="PF22148"/>
    </source>
</evidence>
<evidence type="ECO:0000259" key="5">
    <source>
        <dbReference type="Pfam" id="PF00082"/>
    </source>
</evidence>
<dbReference type="PROSITE" id="PS51892">
    <property type="entry name" value="SUBTILASE"/>
    <property type="match status" value="1"/>
</dbReference>
<dbReference type="PANTHER" id="PTHR42884">
    <property type="entry name" value="PROPROTEIN CONVERTASE SUBTILISIN/KEXIN-RELATED"/>
    <property type="match status" value="1"/>
</dbReference>
<dbReference type="InterPro" id="IPR000209">
    <property type="entry name" value="Peptidase_S8/S53_dom"/>
</dbReference>
<dbReference type="Pfam" id="PF22148">
    <property type="entry name" value="Fervidolysin_NPro-like"/>
    <property type="match status" value="1"/>
</dbReference>
<dbReference type="PROSITE" id="PS00138">
    <property type="entry name" value="SUBTILASE_SER"/>
    <property type="match status" value="1"/>
</dbReference>
<evidence type="ECO:0000256" key="3">
    <source>
        <dbReference type="ARBA" id="ARBA00022825"/>
    </source>
</evidence>
<name>A0A7G9SHX2_9SPHN</name>
<evidence type="ECO:0000256" key="1">
    <source>
        <dbReference type="ARBA" id="ARBA00022670"/>
    </source>
</evidence>
<keyword evidence="1 4" id="KW-0645">Protease</keyword>
<dbReference type="InterPro" id="IPR054399">
    <property type="entry name" value="Fervidolysin-like_N_prodom"/>
</dbReference>
<evidence type="ECO:0000313" key="7">
    <source>
        <dbReference type="EMBL" id="QNN67447.1"/>
    </source>
</evidence>
<dbReference type="Pfam" id="PF00082">
    <property type="entry name" value="Peptidase_S8"/>
    <property type="match status" value="1"/>
</dbReference>
<proteinExistence type="inferred from homology"/>
<dbReference type="KEGG" id="slut:H9L13_00250"/>
<dbReference type="GO" id="GO:0016020">
    <property type="term" value="C:membrane"/>
    <property type="evidence" value="ECO:0007669"/>
    <property type="project" value="TreeGrafter"/>
</dbReference>
<keyword evidence="8" id="KW-1185">Reference proteome</keyword>
<dbReference type="GO" id="GO:0016485">
    <property type="term" value="P:protein processing"/>
    <property type="evidence" value="ECO:0007669"/>
    <property type="project" value="TreeGrafter"/>
</dbReference>
<reference evidence="7 8" key="1">
    <citation type="submission" date="2020-08" db="EMBL/GenBank/DDBJ databases">
        <title>Genome sequence of Sphingomonas lutea KCTC 23642T.</title>
        <authorList>
            <person name="Hyun D.-W."/>
            <person name="Bae J.-W."/>
        </authorList>
    </citation>
    <scope>NUCLEOTIDE SEQUENCE [LARGE SCALE GENOMIC DNA]</scope>
    <source>
        <strain evidence="7 8">KCTC 23642</strain>
    </source>
</reference>
<dbReference type="InterPro" id="IPR036852">
    <property type="entry name" value="Peptidase_S8/S53_dom_sf"/>
</dbReference>
<feature type="active site" description="Charge relay system" evidence="4">
    <location>
        <position position="361"/>
    </location>
</feature>
<evidence type="ECO:0000256" key="4">
    <source>
        <dbReference type="PROSITE-ProRule" id="PRU01240"/>
    </source>
</evidence>
<dbReference type="InterPro" id="IPR023828">
    <property type="entry name" value="Peptidase_S8_Ser-AS"/>
</dbReference>
<accession>A0A7G9SHX2</accession>
<feature type="active site" description="Charge relay system" evidence="4">
    <location>
        <position position="315"/>
    </location>
</feature>
<evidence type="ECO:0000313" key="8">
    <source>
        <dbReference type="Proteomes" id="UP000515971"/>
    </source>
</evidence>
<organism evidence="7 8">
    <name type="scientific">Sphingomonas lutea</name>
    <dbReference type="NCBI Taxonomy" id="1045317"/>
    <lineage>
        <taxon>Bacteria</taxon>
        <taxon>Pseudomonadati</taxon>
        <taxon>Pseudomonadota</taxon>
        <taxon>Alphaproteobacteria</taxon>
        <taxon>Sphingomonadales</taxon>
        <taxon>Sphingomonadaceae</taxon>
        <taxon>Sphingomonas</taxon>
    </lineage>
</organism>
<evidence type="ECO:0000256" key="2">
    <source>
        <dbReference type="ARBA" id="ARBA00022801"/>
    </source>
</evidence>